<evidence type="ECO:0000256" key="5">
    <source>
        <dbReference type="ARBA" id="ARBA00022737"/>
    </source>
</evidence>
<dbReference type="SMART" id="SM00320">
    <property type="entry name" value="WD40"/>
    <property type="match status" value="6"/>
</dbReference>
<evidence type="ECO:0000256" key="4">
    <source>
        <dbReference type="ARBA" id="ARBA00022574"/>
    </source>
</evidence>
<evidence type="ECO:0000256" key="9">
    <source>
        <dbReference type="PROSITE-ProRule" id="PRU00221"/>
    </source>
</evidence>
<evidence type="ECO:0000256" key="2">
    <source>
        <dbReference type="ARBA" id="ARBA00005649"/>
    </source>
</evidence>
<evidence type="ECO:0000313" key="13">
    <source>
        <dbReference type="Proteomes" id="UP000886998"/>
    </source>
</evidence>
<evidence type="ECO:0000256" key="6">
    <source>
        <dbReference type="ARBA" id="ARBA00023242"/>
    </source>
</evidence>
<dbReference type="InterPro" id="IPR007287">
    <property type="entry name" value="Sof1"/>
</dbReference>
<evidence type="ECO:0000313" key="12">
    <source>
        <dbReference type="EMBL" id="GFY40045.1"/>
    </source>
</evidence>
<dbReference type="InterPro" id="IPR051733">
    <property type="entry name" value="WD_repeat_DCAF13/WDSOF1"/>
</dbReference>
<organism evidence="12 13">
    <name type="scientific">Trichonephila inaurata madagascariensis</name>
    <dbReference type="NCBI Taxonomy" id="2747483"/>
    <lineage>
        <taxon>Eukaryota</taxon>
        <taxon>Metazoa</taxon>
        <taxon>Ecdysozoa</taxon>
        <taxon>Arthropoda</taxon>
        <taxon>Chelicerata</taxon>
        <taxon>Arachnida</taxon>
        <taxon>Araneae</taxon>
        <taxon>Araneomorphae</taxon>
        <taxon>Entelegynae</taxon>
        <taxon>Araneoidea</taxon>
        <taxon>Nephilidae</taxon>
        <taxon>Trichonephila</taxon>
        <taxon>Trichonephila inaurata</taxon>
    </lineage>
</organism>
<evidence type="ECO:0000259" key="11">
    <source>
        <dbReference type="Pfam" id="PF04158"/>
    </source>
</evidence>
<dbReference type="SUPFAM" id="SSF50978">
    <property type="entry name" value="WD40 repeat-like"/>
    <property type="match status" value="1"/>
</dbReference>
<sequence length="505" mass="58298">MPNPYLPWLHSSPFTCSLVDSSHLSSLFTPTIILLIHVHACDVFFHVNCLYYFCTKFIICNLKMKVKMLSRNPLDYLRETKNDIYKIQRNYDPALHPFEVAREYTRALNAVKLERVFAKPFLYSLDGHLDGIQCMLKHPTSLSVLFSGAYDGEIRMWDLATQKCLHSVKAHDGIVRGMCMPWNGDCLLSVGDDKVIKQWSLEEPALSEPMNAIITKTVLTGISHHRKKSIFATCGERVDIWEGTRSEPLRSLRWGVDTVKSVKFNPIEENILGSTCNDRSIVLYDIRESEPLRKIVLTLCTNAIAWNPMEAFVFVAASEDYNLYSFDMRRLNRPLQVHKDHVRAVLDVDYSPTGKEFVSGSHDTTVRIFPFLSGRSREVYHTKRMFRINSVLWSSDNKYILTGSNEMNIRLWKAKASEKLGALLYRERTALEYSEKLKQKFAQYPEIRRIARHRHVPKSVKSSAKEYSIMAQSQKRKEQNRRKHSKSGAVPRVSERIKSIVAEEE</sequence>
<proteinExistence type="inferred from homology"/>
<dbReference type="InterPro" id="IPR001680">
    <property type="entry name" value="WD40_rpt"/>
</dbReference>
<feature type="repeat" description="WD" evidence="9">
    <location>
        <begin position="338"/>
        <end position="379"/>
    </location>
</feature>
<dbReference type="Pfam" id="PF04158">
    <property type="entry name" value="Sof1"/>
    <property type="match status" value="1"/>
</dbReference>
<dbReference type="Gene3D" id="2.130.10.10">
    <property type="entry name" value="YVTN repeat-like/Quinoprotein amine dehydrogenase"/>
    <property type="match status" value="2"/>
</dbReference>
<feature type="repeat" description="WD" evidence="9">
    <location>
        <begin position="125"/>
        <end position="167"/>
    </location>
</feature>
<feature type="repeat" description="WD" evidence="9">
    <location>
        <begin position="388"/>
        <end position="422"/>
    </location>
</feature>
<evidence type="ECO:0000256" key="10">
    <source>
        <dbReference type="SAM" id="MobiDB-lite"/>
    </source>
</evidence>
<accession>A0A8X6WSN8</accession>
<dbReference type="OrthoDB" id="10249065at2759"/>
<feature type="region of interest" description="Disordered" evidence="10">
    <location>
        <begin position="454"/>
        <end position="505"/>
    </location>
</feature>
<dbReference type="PANTHER" id="PTHR22851:SF0">
    <property type="entry name" value="DDB1- AND CUL4-ASSOCIATED FACTOR 13"/>
    <property type="match status" value="1"/>
</dbReference>
<dbReference type="PROSITE" id="PS00678">
    <property type="entry name" value="WD_REPEATS_1"/>
    <property type="match status" value="1"/>
</dbReference>
<reference evidence="12" key="1">
    <citation type="submission" date="2020-08" db="EMBL/GenBank/DDBJ databases">
        <title>Multicomponent nature underlies the extraordinary mechanical properties of spider dragline silk.</title>
        <authorList>
            <person name="Kono N."/>
            <person name="Nakamura H."/>
            <person name="Mori M."/>
            <person name="Yoshida Y."/>
            <person name="Ohtoshi R."/>
            <person name="Malay A.D."/>
            <person name="Moran D.A.P."/>
            <person name="Tomita M."/>
            <person name="Numata K."/>
            <person name="Arakawa K."/>
        </authorList>
    </citation>
    <scope>NUCLEOTIDE SEQUENCE</scope>
</reference>
<gene>
    <name evidence="12" type="primary">dcaf13</name>
    <name evidence="12" type="ORF">TNIN_425891</name>
</gene>
<dbReference type="Pfam" id="PF00400">
    <property type="entry name" value="WD40"/>
    <property type="match status" value="4"/>
</dbReference>
<dbReference type="EMBL" id="BMAV01001630">
    <property type="protein sequence ID" value="GFY40045.1"/>
    <property type="molecule type" value="Genomic_DNA"/>
</dbReference>
<name>A0A8X6WSN8_9ARAC</name>
<keyword evidence="4 9" id="KW-0853">WD repeat</keyword>
<dbReference type="InterPro" id="IPR015943">
    <property type="entry name" value="WD40/YVTN_repeat-like_dom_sf"/>
</dbReference>
<dbReference type="InterPro" id="IPR019775">
    <property type="entry name" value="WD40_repeat_CS"/>
</dbReference>
<comment type="subcellular location">
    <subcellularLocation>
        <location evidence="1">Nucleus</location>
        <location evidence="1">Nucleolus</location>
    </subcellularLocation>
</comment>
<dbReference type="AlphaFoldDB" id="A0A8X6WSN8"/>
<feature type="domain" description="Sof1-like protein" evidence="11">
    <location>
        <begin position="414"/>
        <end position="500"/>
    </location>
</feature>
<dbReference type="FunFam" id="2.130.10.10:FF:000132">
    <property type="entry name" value="DDB1- and CUL4-associated factor 13"/>
    <property type="match status" value="1"/>
</dbReference>
<evidence type="ECO:0000256" key="7">
    <source>
        <dbReference type="ARBA" id="ARBA00023274"/>
    </source>
</evidence>
<comment type="similarity">
    <text evidence="2">Belongs to the WD repeat DCAF13/WDSOF1 family.</text>
</comment>
<dbReference type="PROSITE" id="PS50294">
    <property type="entry name" value="WD_REPEATS_REGION"/>
    <property type="match status" value="1"/>
</dbReference>
<dbReference type="GO" id="GO:0032040">
    <property type="term" value="C:small-subunit processome"/>
    <property type="evidence" value="ECO:0007669"/>
    <property type="project" value="TreeGrafter"/>
</dbReference>
<dbReference type="PANTHER" id="PTHR22851">
    <property type="entry name" value="U3 SMALL NUCLEOLAR RNA U3 SNORNA ASSOCIATED PROTEIN"/>
    <property type="match status" value="1"/>
</dbReference>
<dbReference type="PROSITE" id="PS50082">
    <property type="entry name" value="WD_REPEATS_2"/>
    <property type="match status" value="3"/>
</dbReference>
<dbReference type="InterPro" id="IPR036322">
    <property type="entry name" value="WD40_repeat_dom_sf"/>
</dbReference>
<protein>
    <recommendedName>
        <fullName evidence="3">DDB1- and CUL4-associated factor 13</fullName>
    </recommendedName>
    <alternativeName>
        <fullName evidence="8">WD repeat and SOF domain-containing protein 1</fullName>
    </alternativeName>
</protein>
<dbReference type="GO" id="GO:0000462">
    <property type="term" value="P:maturation of SSU-rRNA from tricistronic rRNA transcript (SSU-rRNA, 5.8S rRNA, LSU-rRNA)"/>
    <property type="evidence" value="ECO:0007669"/>
    <property type="project" value="TreeGrafter"/>
</dbReference>
<evidence type="ECO:0000256" key="8">
    <source>
        <dbReference type="ARBA" id="ARBA00032239"/>
    </source>
</evidence>
<keyword evidence="5" id="KW-0677">Repeat</keyword>
<keyword evidence="7" id="KW-0687">Ribonucleoprotein</keyword>
<comment type="caution">
    <text evidence="12">The sequence shown here is derived from an EMBL/GenBank/DDBJ whole genome shotgun (WGS) entry which is preliminary data.</text>
</comment>
<keyword evidence="6" id="KW-0539">Nucleus</keyword>
<keyword evidence="13" id="KW-1185">Reference proteome</keyword>
<evidence type="ECO:0000256" key="1">
    <source>
        <dbReference type="ARBA" id="ARBA00004604"/>
    </source>
</evidence>
<evidence type="ECO:0000256" key="3">
    <source>
        <dbReference type="ARBA" id="ARBA00021762"/>
    </source>
</evidence>
<dbReference type="Proteomes" id="UP000886998">
    <property type="component" value="Unassembled WGS sequence"/>
</dbReference>